<keyword evidence="2" id="KW-1185">Reference proteome</keyword>
<accession>A0ABX5FHE4</accession>
<reference evidence="1 2" key="1">
    <citation type="submission" date="2018-03" db="EMBL/GenBank/DDBJ databases">
        <title>Brevisbacillus phylogenomics.</title>
        <authorList>
            <person name="Dunlap C."/>
        </authorList>
    </citation>
    <scope>NUCLEOTIDE SEQUENCE [LARGE SCALE GENOMIC DNA]</scope>
    <source>
        <strain evidence="1 2">NRRL B-41110</strain>
    </source>
</reference>
<evidence type="ECO:0000313" key="1">
    <source>
        <dbReference type="EMBL" id="PSK03721.1"/>
    </source>
</evidence>
<evidence type="ECO:0008006" key="3">
    <source>
        <dbReference type="Google" id="ProtNLM"/>
    </source>
</evidence>
<dbReference type="Proteomes" id="UP000241645">
    <property type="component" value="Unassembled WGS sequence"/>
</dbReference>
<name>A0ABX5FHE4_9BACL</name>
<organism evidence="1 2">
    <name type="scientific">Brevibacillus porteri</name>
    <dbReference type="NCBI Taxonomy" id="2126350"/>
    <lineage>
        <taxon>Bacteria</taxon>
        <taxon>Bacillati</taxon>
        <taxon>Bacillota</taxon>
        <taxon>Bacilli</taxon>
        <taxon>Bacillales</taxon>
        <taxon>Paenibacillaceae</taxon>
        <taxon>Brevibacillus</taxon>
    </lineage>
</organism>
<protein>
    <recommendedName>
        <fullName evidence="3">HEAT repeat domain-containing protein</fullName>
    </recommendedName>
</protein>
<proteinExistence type="predicted"/>
<evidence type="ECO:0000313" key="2">
    <source>
        <dbReference type="Proteomes" id="UP000241645"/>
    </source>
</evidence>
<gene>
    <name evidence="1" type="ORF">C7R92_28435</name>
</gene>
<comment type="caution">
    <text evidence="1">The sequence shown here is derived from an EMBL/GenBank/DDBJ whole genome shotgun (WGS) entry which is preliminary data.</text>
</comment>
<sequence length="149" mass="17245">MEVNMIDVTYLKRLFLNRREDLHLRLGDIGDLLEYGTHNPNDVITFTEYVLDLAIAEENFVVKESLFHLLMNAVTFQGIVRNVEWEPFINVLPTLDDAILDYALAIIGCSKNRKFIKVIEPYLHSPTEYIRQTAAEALEEINYNVEESP</sequence>
<dbReference type="EMBL" id="PXZO01000064">
    <property type="protein sequence ID" value="PSK03721.1"/>
    <property type="molecule type" value="Genomic_DNA"/>
</dbReference>